<dbReference type="InterPro" id="IPR029006">
    <property type="entry name" value="ADF-H/Gelsolin-like_dom_sf"/>
</dbReference>
<feature type="domain" description="Gelsolin-like" evidence="1">
    <location>
        <begin position="13"/>
        <end position="79"/>
    </location>
</feature>
<organism evidence="2">
    <name type="scientific">marine sediment metagenome</name>
    <dbReference type="NCBI Taxonomy" id="412755"/>
    <lineage>
        <taxon>unclassified sequences</taxon>
        <taxon>metagenomes</taxon>
        <taxon>ecological metagenomes</taxon>
    </lineage>
</organism>
<evidence type="ECO:0000313" key="2">
    <source>
        <dbReference type="EMBL" id="GAG69697.1"/>
    </source>
</evidence>
<reference evidence="2" key="1">
    <citation type="journal article" date="2014" name="Front. Microbiol.">
        <title>High frequency of phylogenetically diverse reductive dehalogenase-homologous genes in deep subseafloor sedimentary metagenomes.</title>
        <authorList>
            <person name="Kawai M."/>
            <person name="Futagami T."/>
            <person name="Toyoda A."/>
            <person name="Takaki Y."/>
            <person name="Nishi S."/>
            <person name="Hori S."/>
            <person name="Arai W."/>
            <person name="Tsubouchi T."/>
            <person name="Morono Y."/>
            <person name="Uchiyama I."/>
            <person name="Ito T."/>
            <person name="Fujiyama A."/>
            <person name="Inagaki F."/>
            <person name="Takami H."/>
        </authorList>
    </citation>
    <scope>NUCLEOTIDE SEQUENCE</scope>
    <source>
        <strain evidence="2">Expedition CK06-06</strain>
    </source>
</reference>
<proteinExistence type="predicted"/>
<accession>X1AJ60</accession>
<dbReference type="SUPFAM" id="SSF55753">
    <property type="entry name" value="Actin depolymerizing proteins"/>
    <property type="match status" value="1"/>
</dbReference>
<dbReference type="Pfam" id="PF00626">
    <property type="entry name" value="Gelsolin"/>
    <property type="match status" value="1"/>
</dbReference>
<dbReference type="EMBL" id="BART01004338">
    <property type="protein sequence ID" value="GAG69697.1"/>
    <property type="molecule type" value="Genomic_DNA"/>
</dbReference>
<gene>
    <name evidence="2" type="ORF">S01H4_10984</name>
</gene>
<evidence type="ECO:0000259" key="1">
    <source>
        <dbReference type="Pfam" id="PF00626"/>
    </source>
</evidence>
<sequence length="247" mass="29027">MQLYKISEKGELIKLDKLFFEEVDVYLVDDEEKNTIYIWVGLKVPQEKKDITADIARKLDKERGGSTKILIMKEKREYGSFLAMMHNLEKGLIPGVSVERRPEFVFEVRPESIKSIKLDGTPEVRKIKVETRIVEWLQQIKEHRKIKPKQMEEKVTKAVKFVRLEKAPAEVETKDTTPIEKITPKEEVIEEVEEADFKSQIREAAYYLSQKGYTYDELCWILSEKIQKMSLEIPSIEDIKRKAEEVF</sequence>
<name>X1AJ60_9ZZZZ</name>
<protein>
    <recommendedName>
        <fullName evidence="1">Gelsolin-like domain-containing protein</fullName>
    </recommendedName>
</protein>
<dbReference type="Gene3D" id="3.40.20.10">
    <property type="entry name" value="Severin"/>
    <property type="match status" value="1"/>
</dbReference>
<feature type="non-terminal residue" evidence="2">
    <location>
        <position position="247"/>
    </location>
</feature>
<dbReference type="AlphaFoldDB" id="X1AJ60"/>
<dbReference type="InterPro" id="IPR007123">
    <property type="entry name" value="Gelsolin-like_dom"/>
</dbReference>
<comment type="caution">
    <text evidence="2">The sequence shown here is derived from an EMBL/GenBank/DDBJ whole genome shotgun (WGS) entry which is preliminary data.</text>
</comment>